<evidence type="ECO:0000313" key="5">
    <source>
        <dbReference type="Proteomes" id="UP000799302"/>
    </source>
</evidence>
<protein>
    <recommendedName>
        <fullName evidence="3">RING-type domain-containing protein</fullName>
    </recommendedName>
</protein>
<dbReference type="OrthoDB" id="8062037at2759"/>
<dbReference type="Proteomes" id="UP000799302">
    <property type="component" value="Unassembled WGS sequence"/>
</dbReference>
<dbReference type="EMBL" id="MU004245">
    <property type="protein sequence ID" value="KAF2663597.1"/>
    <property type="molecule type" value="Genomic_DNA"/>
</dbReference>
<evidence type="ECO:0000256" key="1">
    <source>
        <dbReference type="PROSITE-ProRule" id="PRU00175"/>
    </source>
</evidence>
<keyword evidence="5" id="KW-1185">Reference proteome</keyword>
<dbReference type="GO" id="GO:0061630">
    <property type="term" value="F:ubiquitin protein ligase activity"/>
    <property type="evidence" value="ECO:0007669"/>
    <property type="project" value="InterPro"/>
</dbReference>
<evidence type="ECO:0000259" key="3">
    <source>
        <dbReference type="PROSITE" id="PS50089"/>
    </source>
</evidence>
<dbReference type="PANTHER" id="PTHR21540:SF3">
    <property type="entry name" value="E3 UBIQUITIN-PROTEIN LIGASE ZSWIM2"/>
    <property type="match status" value="1"/>
</dbReference>
<evidence type="ECO:0000313" key="4">
    <source>
        <dbReference type="EMBL" id="KAF2663597.1"/>
    </source>
</evidence>
<dbReference type="InterPro" id="IPR039903">
    <property type="entry name" value="Zswim2"/>
</dbReference>
<dbReference type="SUPFAM" id="SSF57850">
    <property type="entry name" value="RING/U-box"/>
    <property type="match status" value="1"/>
</dbReference>
<dbReference type="Gene3D" id="3.30.40.10">
    <property type="entry name" value="Zinc/RING finger domain, C3HC4 (zinc finger)"/>
    <property type="match status" value="1"/>
</dbReference>
<organism evidence="4 5">
    <name type="scientific">Microthyrium microscopicum</name>
    <dbReference type="NCBI Taxonomy" id="703497"/>
    <lineage>
        <taxon>Eukaryota</taxon>
        <taxon>Fungi</taxon>
        <taxon>Dikarya</taxon>
        <taxon>Ascomycota</taxon>
        <taxon>Pezizomycotina</taxon>
        <taxon>Dothideomycetes</taxon>
        <taxon>Dothideomycetes incertae sedis</taxon>
        <taxon>Microthyriales</taxon>
        <taxon>Microthyriaceae</taxon>
        <taxon>Microthyrium</taxon>
    </lineage>
</organism>
<feature type="region of interest" description="Disordered" evidence="2">
    <location>
        <begin position="108"/>
        <end position="186"/>
    </location>
</feature>
<dbReference type="AlphaFoldDB" id="A0A6A6TWR1"/>
<keyword evidence="1" id="KW-0479">Metal-binding</keyword>
<accession>A0A6A6TWR1</accession>
<name>A0A6A6TWR1_9PEZI</name>
<feature type="compositionally biased region" description="Low complexity" evidence="2">
    <location>
        <begin position="169"/>
        <end position="184"/>
    </location>
</feature>
<feature type="domain" description="RING-type" evidence="3">
    <location>
        <begin position="265"/>
        <end position="322"/>
    </location>
</feature>
<evidence type="ECO:0000256" key="2">
    <source>
        <dbReference type="SAM" id="MobiDB-lite"/>
    </source>
</evidence>
<proteinExistence type="predicted"/>
<dbReference type="InterPro" id="IPR001841">
    <property type="entry name" value="Znf_RING"/>
</dbReference>
<dbReference type="SMART" id="SM00184">
    <property type="entry name" value="RING"/>
    <property type="match status" value="1"/>
</dbReference>
<dbReference type="PANTHER" id="PTHR21540">
    <property type="entry name" value="RING FINGER AND SWIM DOMAIN-CONTAINING PROTEIN 2"/>
    <property type="match status" value="1"/>
</dbReference>
<keyword evidence="1" id="KW-0863">Zinc-finger</keyword>
<reference evidence="4" key="1">
    <citation type="journal article" date="2020" name="Stud. Mycol.">
        <title>101 Dothideomycetes genomes: a test case for predicting lifestyles and emergence of pathogens.</title>
        <authorList>
            <person name="Haridas S."/>
            <person name="Albert R."/>
            <person name="Binder M."/>
            <person name="Bloem J."/>
            <person name="Labutti K."/>
            <person name="Salamov A."/>
            <person name="Andreopoulos B."/>
            <person name="Baker S."/>
            <person name="Barry K."/>
            <person name="Bills G."/>
            <person name="Bluhm B."/>
            <person name="Cannon C."/>
            <person name="Castanera R."/>
            <person name="Culley D."/>
            <person name="Daum C."/>
            <person name="Ezra D."/>
            <person name="Gonzalez J."/>
            <person name="Henrissat B."/>
            <person name="Kuo A."/>
            <person name="Liang C."/>
            <person name="Lipzen A."/>
            <person name="Lutzoni F."/>
            <person name="Magnuson J."/>
            <person name="Mondo S."/>
            <person name="Nolan M."/>
            <person name="Ohm R."/>
            <person name="Pangilinan J."/>
            <person name="Park H.-J."/>
            <person name="Ramirez L."/>
            <person name="Alfaro M."/>
            <person name="Sun H."/>
            <person name="Tritt A."/>
            <person name="Yoshinaga Y."/>
            <person name="Zwiers L.-H."/>
            <person name="Turgeon B."/>
            <person name="Goodwin S."/>
            <person name="Spatafora J."/>
            <person name="Crous P."/>
            <person name="Grigoriev I."/>
        </authorList>
    </citation>
    <scope>NUCLEOTIDE SEQUENCE</scope>
    <source>
        <strain evidence="4">CBS 115976</strain>
    </source>
</reference>
<dbReference type="GO" id="GO:0008270">
    <property type="term" value="F:zinc ion binding"/>
    <property type="evidence" value="ECO:0007669"/>
    <property type="project" value="UniProtKB-KW"/>
</dbReference>
<dbReference type="PROSITE" id="PS50089">
    <property type="entry name" value="ZF_RING_2"/>
    <property type="match status" value="1"/>
</dbReference>
<keyword evidence="1" id="KW-0862">Zinc</keyword>
<sequence length="379" mass="42686">MAPHLDLIKVFEIYNVQTGRITCHGPSLGPGILVRCPNDLAERQADRIFDSLYQLCDRQTPNWPQMHHTLAALAQQAVCRLHQSYVREVFANWHNMYLDAYSAREAEREQNSRPAFGARGSRPSIQQELQHRRRQQQSRWSGPEPQRHLGGQQYSRVRVAISRNSNRPSTGTSSQASGTSGGSSRFLRTREPLAEQSSPATLYTVGDAAWRAAWGTTFVGWDDYPDPAPTTADDWLPRPSAHTYSWHCSGETHSPRRPIAQDQVCAICLSRLWEPAAASPNYNDLRWCKDGCGQNFHRQCINSWIGTTNPDAWSENGCPTCRKKWASGCHHDLPEEVHAQDREVRKHGRRTQSKGPHLPSHASLYALANLTLGELDAIP</sequence>
<dbReference type="InterPro" id="IPR013083">
    <property type="entry name" value="Znf_RING/FYVE/PHD"/>
</dbReference>
<gene>
    <name evidence="4" type="ORF">BT63DRAFT_484314</name>
</gene>